<dbReference type="PANTHER" id="PTHR31310:SF7">
    <property type="entry name" value="PA-PHOSPHATASE RELATED-FAMILY PROTEIN DDB_G0268928"/>
    <property type="match status" value="1"/>
</dbReference>
<evidence type="ECO:0000256" key="2">
    <source>
        <dbReference type="ARBA" id="ARBA00022692"/>
    </source>
</evidence>
<feature type="transmembrane region" description="Helical" evidence="5">
    <location>
        <begin position="247"/>
        <end position="265"/>
    </location>
</feature>
<evidence type="ECO:0000313" key="8">
    <source>
        <dbReference type="Proteomes" id="UP001596201"/>
    </source>
</evidence>
<dbReference type="SMART" id="SM00014">
    <property type="entry name" value="acidPPc"/>
    <property type="match status" value="1"/>
</dbReference>
<dbReference type="RefSeq" id="WP_227229828.1">
    <property type="nucleotide sequence ID" value="NZ_JAJCVJ010000002.1"/>
</dbReference>
<keyword evidence="4 5" id="KW-0472">Membrane</keyword>
<feature type="transmembrane region" description="Helical" evidence="5">
    <location>
        <begin position="12"/>
        <end position="31"/>
    </location>
</feature>
<evidence type="ECO:0000256" key="4">
    <source>
        <dbReference type="ARBA" id="ARBA00023136"/>
    </source>
</evidence>
<dbReference type="PANTHER" id="PTHR31310">
    <property type="match status" value="1"/>
</dbReference>
<feature type="transmembrane region" description="Helical" evidence="5">
    <location>
        <begin position="219"/>
        <end position="241"/>
    </location>
</feature>
<evidence type="ECO:0000313" key="7">
    <source>
        <dbReference type="EMBL" id="MFC5367579.1"/>
    </source>
</evidence>
<feature type="domain" description="Phosphatidic acid phosphatase type 2/haloperoxidase" evidence="6">
    <location>
        <begin position="136"/>
        <end position="262"/>
    </location>
</feature>
<dbReference type="Pfam" id="PF14378">
    <property type="entry name" value="PAP2_3"/>
    <property type="match status" value="1"/>
</dbReference>
<gene>
    <name evidence="7" type="ORF">ACFPJ5_11595</name>
</gene>
<evidence type="ECO:0000259" key="6">
    <source>
        <dbReference type="SMART" id="SM00014"/>
    </source>
</evidence>
<comment type="caution">
    <text evidence="7">The sequence shown here is derived from an EMBL/GenBank/DDBJ whole genome shotgun (WGS) entry which is preliminary data.</text>
</comment>
<dbReference type="EMBL" id="JBHSKX010000002">
    <property type="protein sequence ID" value="MFC5367579.1"/>
    <property type="molecule type" value="Genomic_DNA"/>
</dbReference>
<protein>
    <submittedName>
        <fullName evidence="7">Phosphatase PAP2 family protein</fullName>
    </submittedName>
</protein>
<dbReference type="Proteomes" id="UP001596201">
    <property type="component" value="Unassembled WGS sequence"/>
</dbReference>
<keyword evidence="3 5" id="KW-1133">Transmembrane helix</keyword>
<evidence type="ECO:0000256" key="1">
    <source>
        <dbReference type="ARBA" id="ARBA00004141"/>
    </source>
</evidence>
<dbReference type="InterPro" id="IPR052185">
    <property type="entry name" value="IPC_Synthase-Related"/>
</dbReference>
<comment type="subcellular location">
    <subcellularLocation>
        <location evidence="1">Membrane</location>
        <topology evidence="1">Multi-pass membrane protein</topology>
    </subcellularLocation>
</comment>
<dbReference type="InterPro" id="IPR036938">
    <property type="entry name" value="PAP2/HPO_sf"/>
</dbReference>
<evidence type="ECO:0000256" key="3">
    <source>
        <dbReference type="ARBA" id="ARBA00022989"/>
    </source>
</evidence>
<evidence type="ECO:0000256" key="5">
    <source>
        <dbReference type="SAM" id="Phobius"/>
    </source>
</evidence>
<name>A0ABD5RC26_9EURY</name>
<accession>A0ABD5RC26</accession>
<dbReference type="AlphaFoldDB" id="A0ABD5RC26"/>
<dbReference type="SUPFAM" id="SSF48317">
    <property type="entry name" value="Acid phosphatase/Vanadium-dependent haloperoxidase"/>
    <property type="match status" value="1"/>
</dbReference>
<dbReference type="Gene3D" id="1.20.144.10">
    <property type="entry name" value="Phosphatidic acid phosphatase type 2/haloperoxidase"/>
    <property type="match status" value="1"/>
</dbReference>
<reference evidence="7 8" key="1">
    <citation type="journal article" date="2019" name="Int. J. Syst. Evol. Microbiol.">
        <title>The Global Catalogue of Microorganisms (GCM) 10K type strain sequencing project: providing services to taxonomists for standard genome sequencing and annotation.</title>
        <authorList>
            <consortium name="The Broad Institute Genomics Platform"/>
            <consortium name="The Broad Institute Genome Sequencing Center for Infectious Disease"/>
            <person name="Wu L."/>
            <person name="Ma J."/>
        </authorList>
    </citation>
    <scope>NUCLEOTIDE SEQUENCE [LARGE SCALE GENOMIC DNA]</scope>
    <source>
        <strain evidence="7 8">CGMCC 1.12237</strain>
    </source>
</reference>
<sequence length="268" mass="28538">MTATLSPLAELLLSVLGGAALLLVVGAATLVGPARLRACRGSLRGRLRETWPYLVLLGGVLLVNTVARDYGPEISWAIGWNVTGLIYAVEREFVALVQSVATPALTALFSTVYLVGYVFLLVFPFVAYLALDDQRLLKATSLAYAVNYAVGVCCYVLFVSYGPRNLLPGQVESLLYVTYPRTQILTGAVNVNTNVFPSLHTSLSVTVAALAWRSRDHYPGWCVVALPLAAAVAVATMYLGIHWALDVLAGLLLGLGSAALGLAVADRE</sequence>
<organism evidence="7 8">
    <name type="scientific">Salinirubrum litoreum</name>
    <dbReference type="NCBI Taxonomy" id="1126234"/>
    <lineage>
        <taxon>Archaea</taxon>
        <taxon>Methanobacteriati</taxon>
        <taxon>Methanobacteriota</taxon>
        <taxon>Stenosarchaea group</taxon>
        <taxon>Halobacteria</taxon>
        <taxon>Halobacteriales</taxon>
        <taxon>Haloferacaceae</taxon>
        <taxon>Salinirubrum</taxon>
    </lineage>
</organism>
<keyword evidence="8" id="KW-1185">Reference proteome</keyword>
<dbReference type="InterPro" id="IPR000326">
    <property type="entry name" value="PAP2/HPO"/>
</dbReference>
<keyword evidence="2 5" id="KW-0812">Transmembrane</keyword>
<dbReference type="GO" id="GO:0016020">
    <property type="term" value="C:membrane"/>
    <property type="evidence" value="ECO:0007669"/>
    <property type="project" value="UniProtKB-SubCell"/>
</dbReference>
<proteinExistence type="predicted"/>
<dbReference type="InterPro" id="IPR026841">
    <property type="entry name" value="Aur1/Ipt1"/>
</dbReference>
<feature type="transmembrane region" description="Helical" evidence="5">
    <location>
        <begin position="142"/>
        <end position="161"/>
    </location>
</feature>
<feature type="transmembrane region" description="Helical" evidence="5">
    <location>
        <begin position="107"/>
        <end position="130"/>
    </location>
</feature>